<gene>
    <name evidence="6" type="primary">TUBGCP3</name>
    <name evidence="6" type="ORF">MHBO_004609</name>
</gene>
<evidence type="ECO:0000256" key="4">
    <source>
        <dbReference type="RuleBase" id="RU363050"/>
    </source>
</evidence>
<dbReference type="InterPro" id="IPR007259">
    <property type="entry name" value="GCP"/>
</dbReference>
<dbReference type="EMBL" id="JBDODL010004546">
    <property type="protein sequence ID" value="MES1923072.1"/>
    <property type="molecule type" value="Genomic_DNA"/>
</dbReference>
<comment type="subcellular location">
    <subcellularLocation>
        <location evidence="4">Cytoplasm</location>
        <location evidence="4">Cytoskeleton</location>
        <location evidence="4">Microtubule organizing center</location>
    </subcellularLocation>
</comment>
<proteinExistence type="inferred from homology"/>
<evidence type="ECO:0000313" key="7">
    <source>
        <dbReference type="Proteomes" id="UP001439008"/>
    </source>
</evidence>
<evidence type="ECO:0000256" key="3">
    <source>
        <dbReference type="ARBA" id="ARBA00023212"/>
    </source>
</evidence>
<organism evidence="6 7">
    <name type="scientific">Bonamia ostreae</name>
    <dbReference type="NCBI Taxonomy" id="126728"/>
    <lineage>
        <taxon>Eukaryota</taxon>
        <taxon>Sar</taxon>
        <taxon>Rhizaria</taxon>
        <taxon>Endomyxa</taxon>
        <taxon>Ascetosporea</taxon>
        <taxon>Haplosporida</taxon>
        <taxon>Bonamia</taxon>
    </lineage>
</organism>
<dbReference type="Proteomes" id="UP001439008">
    <property type="component" value="Unassembled WGS sequence"/>
</dbReference>
<evidence type="ECO:0000256" key="2">
    <source>
        <dbReference type="ARBA" id="ARBA00022701"/>
    </source>
</evidence>
<reference evidence="6 7" key="1">
    <citation type="journal article" date="2024" name="BMC Biol.">
        <title>Comparative genomics of Ascetosporea gives new insight into the evolutionary basis for animal parasitism in Rhizaria.</title>
        <authorList>
            <person name="Hiltunen Thoren M."/>
            <person name="Onut-Brannstrom I."/>
            <person name="Alfjorden A."/>
            <person name="Peckova H."/>
            <person name="Swords F."/>
            <person name="Hooper C."/>
            <person name="Holzer A.S."/>
            <person name="Bass D."/>
            <person name="Burki F."/>
        </authorList>
    </citation>
    <scope>NUCLEOTIDE SEQUENCE [LARGE SCALE GENOMIC DNA]</scope>
    <source>
        <strain evidence="6">20-A016</strain>
    </source>
</reference>
<evidence type="ECO:0000259" key="5">
    <source>
        <dbReference type="Pfam" id="PF17681"/>
    </source>
</evidence>
<dbReference type="Pfam" id="PF17681">
    <property type="entry name" value="GCP_N_terminal"/>
    <property type="match status" value="1"/>
</dbReference>
<feature type="domain" description="Gamma tubulin complex component protein N-terminal" evidence="5">
    <location>
        <begin position="2"/>
        <end position="152"/>
    </location>
</feature>
<dbReference type="PANTHER" id="PTHR19302">
    <property type="entry name" value="GAMMA TUBULIN COMPLEX PROTEIN"/>
    <property type="match status" value="1"/>
</dbReference>
<comment type="similarity">
    <text evidence="4">Belongs to the TUBGCP family.</text>
</comment>
<keyword evidence="7" id="KW-1185">Reference proteome</keyword>
<keyword evidence="3 4" id="KW-0206">Cytoskeleton</keyword>
<name>A0ABV2ATU9_9EUKA</name>
<accession>A0ABV2ATU9</accession>
<keyword evidence="1 4" id="KW-0963">Cytoplasm</keyword>
<evidence type="ECO:0000313" key="6">
    <source>
        <dbReference type="EMBL" id="MES1923072.1"/>
    </source>
</evidence>
<feature type="non-terminal residue" evidence="6">
    <location>
        <position position="160"/>
    </location>
</feature>
<comment type="caution">
    <text evidence="6">The sequence shown here is derived from an EMBL/GenBank/DDBJ whole genome shotgun (WGS) entry which is preliminary data.</text>
</comment>
<evidence type="ECO:0000256" key="1">
    <source>
        <dbReference type="ARBA" id="ARBA00022490"/>
    </source>
</evidence>
<protein>
    <recommendedName>
        <fullName evidence="4">Spindle pole body component</fullName>
    </recommendedName>
</protein>
<dbReference type="InterPro" id="IPR041470">
    <property type="entry name" value="GCP_N"/>
</dbReference>
<sequence>MLTQLEHLIDGKKSDQNLLNGFDPPLTIPKLLVISREAAQKLKFISNVCDSIKNLKGTAACSELYLISENEFGQFDQIAKSYFEKSLKPVWKISSNWLLNGQISDAFSEFYIRKNELGKFELREEMIPNFIPEKTIEQILQIGRTVNYIRTHTKGDVKIF</sequence>
<keyword evidence="2 4" id="KW-0493">Microtubule</keyword>